<reference evidence="4 5" key="1">
    <citation type="submission" date="2019-12" db="EMBL/GenBank/DDBJ databases">
        <title>Genome sequenceing of Clostridium bovifaecis.</title>
        <authorList>
            <person name="Yao Y."/>
        </authorList>
    </citation>
    <scope>NUCLEOTIDE SEQUENCE [LARGE SCALE GENOMIC DNA]</scope>
    <source>
        <strain evidence="4 5">BXX</strain>
    </source>
</reference>
<keyword evidence="4" id="KW-0808">Transferase</keyword>
<feature type="binding site" evidence="2">
    <location>
        <position position="63"/>
    </location>
    <ligand>
        <name>CoA</name>
        <dbReference type="ChEBI" id="CHEBI:57287"/>
    </ligand>
</feature>
<feature type="binding site" evidence="2">
    <location>
        <position position="63"/>
    </location>
    <ligand>
        <name>substrate</name>
    </ligand>
</feature>
<dbReference type="Gene3D" id="3.10.129.10">
    <property type="entry name" value="Hotdog Thioesterase"/>
    <property type="match status" value="1"/>
</dbReference>
<evidence type="ECO:0000313" key="4">
    <source>
        <dbReference type="EMBL" id="QGU96557.1"/>
    </source>
</evidence>
<feature type="active site" evidence="1">
    <location>
        <position position="36"/>
    </location>
</feature>
<dbReference type="PANTHER" id="PTHR36934:SF1">
    <property type="entry name" value="THIOESTERASE DOMAIN-CONTAINING PROTEIN"/>
    <property type="match status" value="1"/>
</dbReference>
<feature type="active site" evidence="1">
    <location>
        <position position="70"/>
    </location>
</feature>
<dbReference type="GO" id="GO:0016746">
    <property type="term" value="F:acyltransferase activity"/>
    <property type="evidence" value="ECO:0007669"/>
    <property type="project" value="UniProtKB-KW"/>
</dbReference>
<proteinExistence type="predicted"/>
<evidence type="ECO:0000313" key="5">
    <source>
        <dbReference type="Proteomes" id="UP000422764"/>
    </source>
</evidence>
<evidence type="ECO:0000256" key="2">
    <source>
        <dbReference type="PIRSR" id="PIRSR014972-2"/>
    </source>
</evidence>
<keyword evidence="4" id="KW-0012">Acyltransferase</keyword>
<name>A0A6I6F7T3_9CLOT</name>
<protein>
    <submittedName>
        <fullName evidence="4">Dihydrolipoamide acyltransferase</fullName>
    </submittedName>
</protein>
<organism evidence="4 5">
    <name type="scientific">Clostridium bovifaecis</name>
    <dbReference type="NCBI Taxonomy" id="2184719"/>
    <lineage>
        <taxon>Bacteria</taxon>
        <taxon>Bacillati</taxon>
        <taxon>Bacillota</taxon>
        <taxon>Clostridia</taxon>
        <taxon>Eubacteriales</taxon>
        <taxon>Clostridiaceae</taxon>
        <taxon>Clostridium</taxon>
    </lineage>
</organism>
<dbReference type="InterPro" id="IPR029069">
    <property type="entry name" value="HotDog_dom_sf"/>
</dbReference>
<dbReference type="AlphaFoldDB" id="A0A6I6F7T3"/>
<sequence length="128" mass="14134">MEFNVHEGTKGIIEMVVADEHSAAKIGSGLVDVFATPAMVALMENTAQTSIKDNLPEGYATVGIEINVKHMKATPIGMKVRCESVLKKVEGKKLTFEVEAYDEVAKIGEATHIRYIVEKEQFIKKIQK</sequence>
<evidence type="ECO:0000259" key="3">
    <source>
        <dbReference type="Pfam" id="PF22636"/>
    </source>
</evidence>
<keyword evidence="5" id="KW-1185">Reference proteome</keyword>
<dbReference type="Pfam" id="PF22636">
    <property type="entry name" value="FlK"/>
    <property type="match status" value="1"/>
</dbReference>
<evidence type="ECO:0000256" key="1">
    <source>
        <dbReference type="PIRSR" id="PIRSR014972-1"/>
    </source>
</evidence>
<dbReference type="EMBL" id="CP046522">
    <property type="protein sequence ID" value="QGU96557.1"/>
    <property type="molecule type" value="Genomic_DNA"/>
</dbReference>
<feature type="binding site" evidence="2">
    <location>
        <position position="114"/>
    </location>
    <ligand>
        <name>substrate</name>
    </ligand>
</feature>
<feature type="active site" evidence="1">
    <location>
        <position position="44"/>
    </location>
</feature>
<dbReference type="InterPro" id="IPR054485">
    <property type="entry name" value="FlK-like_dom"/>
</dbReference>
<dbReference type="Proteomes" id="UP000422764">
    <property type="component" value="Chromosome"/>
</dbReference>
<gene>
    <name evidence="4" type="ORF">GOM49_16940</name>
</gene>
<dbReference type="InterPro" id="IPR025540">
    <property type="entry name" value="FlK"/>
</dbReference>
<dbReference type="SUPFAM" id="SSF54637">
    <property type="entry name" value="Thioesterase/thiol ester dehydrase-isomerase"/>
    <property type="match status" value="1"/>
</dbReference>
<accession>A0A6I6F7T3</accession>
<feature type="domain" description="Fluoroacetyl-CoA-specific thioesterase-like" evidence="3">
    <location>
        <begin position="18"/>
        <end position="120"/>
    </location>
</feature>
<dbReference type="PANTHER" id="PTHR36934">
    <property type="entry name" value="BLR0278 PROTEIN"/>
    <property type="match status" value="1"/>
</dbReference>
<dbReference type="PIRSF" id="PIRSF014972">
    <property type="entry name" value="FlK"/>
    <property type="match status" value="1"/>
</dbReference>